<organism evidence="1">
    <name type="scientific">bioreactor metagenome</name>
    <dbReference type="NCBI Taxonomy" id="1076179"/>
    <lineage>
        <taxon>unclassified sequences</taxon>
        <taxon>metagenomes</taxon>
        <taxon>ecological metagenomes</taxon>
    </lineage>
</organism>
<accession>A0A645E952</accession>
<proteinExistence type="predicted"/>
<comment type="caution">
    <text evidence="1">The sequence shown here is derived from an EMBL/GenBank/DDBJ whole genome shotgun (WGS) entry which is preliminary data.</text>
</comment>
<protein>
    <submittedName>
        <fullName evidence="1">Uncharacterized protein</fullName>
    </submittedName>
</protein>
<reference evidence="1" key="1">
    <citation type="submission" date="2019-08" db="EMBL/GenBank/DDBJ databases">
        <authorList>
            <person name="Kucharzyk K."/>
            <person name="Murdoch R.W."/>
            <person name="Higgins S."/>
            <person name="Loffler F."/>
        </authorList>
    </citation>
    <scope>NUCLEOTIDE SEQUENCE</scope>
</reference>
<dbReference type="AlphaFoldDB" id="A0A645E952"/>
<dbReference type="EMBL" id="VSSQ01043483">
    <property type="protein sequence ID" value="MPM97172.1"/>
    <property type="molecule type" value="Genomic_DNA"/>
</dbReference>
<gene>
    <name evidence="1" type="ORF">SDC9_144345</name>
</gene>
<name>A0A645E952_9ZZZZ</name>
<evidence type="ECO:0000313" key="1">
    <source>
        <dbReference type="EMBL" id="MPM97172.1"/>
    </source>
</evidence>
<sequence length="79" mass="8941">MTLIGSHTANLAFNPNAFAFVTRPLVTPQGVQSYVTSYNGVSLRVTRGYDMKYKKEMLSMDVLYGYKTMYPELACRYLG</sequence>